<dbReference type="InterPro" id="IPR016066">
    <property type="entry name" value="A-D-PHexomutase_CS"/>
</dbReference>
<dbReference type="EMBL" id="CP029077">
    <property type="protein sequence ID" value="QED22866.1"/>
    <property type="molecule type" value="Genomic_DNA"/>
</dbReference>
<name>A0A5B8XCW5_9RICK</name>
<evidence type="ECO:0000256" key="4">
    <source>
        <dbReference type="ARBA" id="ARBA00022723"/>
    </source>
</evidence>
<dbReference type="SUPFAM" id="SSF53738">
    <property type="entry name" value="Phosphoglucomutase, first 3 domains"/>
    <property type="match status" value="3"/>
</dbReference>
<dbReference type="InterPro" id="IPR005846">
    <property type="entry name" value="A-D-PHexomutase_a/b/a-III"/>
</dbReference>
<keyword evidence="3" id="KW-0597">Phosphoprotein</keyword>
<dbReference type="PANTHER" id="PTHR43771">
    <property type="entry name" value="PHOSPHOMANNOMUTASE"/>
    <property type="match status" value="1"/>
</dbReference>
<keyword evidence="6" id="KW-0413">Isomerase</keyword>
<evidence type="ECO:0000259" key="9">
    <source>
        <dbReference type="Pfam" id="PF02878"/>
    </source>
</evidence>
<dbReference type="InterPro" id="IPR005844">
    <property type="entry name" value="A-D-PHexomutase_a/b/a-I"/>
</dbReference>
<dbReference type="AlphaFoldDB" id="A0A5B8XCW5"/>
<feature type="domain" description="Alpha-D-phosphohexomutase C-terminal" evidence="8">
    <location>
        <begin position="374"/>
        <end position="445"/>
    </location>
</feature>
<dbReference type="Gene3D" id="3.40.120.10">
    <property type="entry name" value="Alpha-D-Glucose-1,6-Bisphosphate, subunit A, domain 3"/>
    <property type="match status" value="3"/>
</dbReference>
<dbReference type="InterPro" id="IPR016055">
    <property type="entry name" value="A-D-PHexomutase_a/b/a-I/II/III"/>
</dbReference>
<dbReference type="PROSITE" id="PS00710">
    <property type="entry name" value="PGM_PMM"/>
    <property type="match status" value="1"/>
</dbReference>
<dbReference type="InterPro" id="IPR005843">
    <property type="entry name" value="A-D-PHexomutase_C"/>
</dbReference>
<evidence type="ECO:0000256" key="3">
    <source>
        <dbReference type="ARBA" id="ARBA00022553"/>
    </source>
</evidence>
<proteinExistence type="inferred from homology"/>
<dbReference type="PANTHER" id="PTHR43771:SF2">
    <property type="entry name" value="PHOSPHOMANNOMUTASE_PHOSPHOGLUCOMUTASE"/>
    <property type="match status" value="1"/>
</dbReference>
<evidence type="ECO:0000259" key="11">
    <source>
        <dbReference type="Pfam" id="PF02880"/>
    </source>
</evidence>
<keyword evidence="4 7" id="KW-0479">Metal-binding</keyword>
<evidence type="ECO:0000256" key="7">
    <source>
        <dbReference type="RuleBase" id="RU004326"/>
    </source>
</evidence>
<dbReference type="Pfam" id="PF02878">
    <property type="entry name" value="PGM_PMM_I"/>
    <property type="match status" value="1"/>
</dbReference>
<evidence type="ECO:0000313" key="12">
    <source>
        <dbReference type="EMBL" id="QED22866.1"/>
    </source>
</evidence>
<dbReference type="CDD" id="cd03089">
    <property type="entry name" value="PMM_PGM"/>
    <property type="match status" value="1"/>
</dbReference>
<dbReference type="RefSeq" id="WP_146820174.1">
    <property type="nucleotide sequence ID" value="NZ_CP029077.1"/>
</dbReference>
<comment type="similarity">
    <text evidence="2 7">Belongs to the phosphohexose mutase family.</text>
</comment>
<gene>
    <name evidence="12" type="ORF">Deia_00052</name>
</gene>
<dbReference type="PRINTS" id="PR00509">
    <property type="entry name" value="PGMPMM"/>
</dbReference>
<protein>
    <submittedName>
        <fullName evidence="12">Phosphomannomutase/phosphoglucomutase</fullName>
    </submittedName>
</protein>
<evidence type="ECO:0000256" key="5">
    <source>
        <dbReference type="ARBA" id="ARBA00022842"/>
    </source>
</evidence>
<feature type="domain" description="Alpha-D-phosphohexomutase alpha/beta/alpha" evidence="11">
    <location>
        <begin position="259"/>
        <end position="368"/>
    </location>
</feature>
<evidence type="ECO:0000313" key="13">
    <source>
        <dbReference type="Proteomes" id="UP000321934"/>
    </source>
</evidence>
<dbReference type="GO" id="GO:0005975">
    <property type="term" value="P:carbohydrate metabolic process"/>
    <property type="evidence" value="ECO:0007669"/>
    <property type="project" value="InterPro"/>
</dbReference>
<sequence length="460" mass="50621">MNAHILNKNILRKYDIRGIIGVDLSYDDAVFIGMSIATILIRKGIFSICVGRDGRLSSEKLRDSLVSGITKCGVSVIDVGLVPTPCLYFSVYNLGQNAGVMITGSHNPKDYNGFKIMIKDEAFYGDSVLEIGKICESGAFLNSGRDASVSNVDISAKYIDEITSFIDKSSVNVCIDAGNGASGQIVTDVAKKIGIPQDNLLFCDIDGNFPNHHPDPTIEKNMKDLANLVIEKKADFGIGLDGDADRIGIVDDKGRFVYGDTLLCILSKFLLLEVPNATIISDVKASKVVFDEIKRLGGNGIMWQSGHSLIKDKMKKTGAALAGEMSGHVFYKHGYYGYDDGIFAGMKLIEIVQKHKVKISDLIDALPKTVTSPEITVKVDESQKFEIMGKIIHDFKAKYTDFIDIDGIRVNFDFGWLLVRASNTTNCLVIRFEADNSENLAKLFDTTHEVLNRYELNLKQ</sequence>
<evidence type="ECO:0000259" key="10">
    <source>
        <dbReference type="Pfam" id="PF02879"/>
    </source>
</evidence>
<evidence type="ECO:0000259" key="8">
    <source>
        <dbReference type="Pfam" id="PF00408"/>
    </source>
</evidence>
<keyword evidence="5 7" id="KW-0460">Magnesium</keyword>
<dbReference type="InterPro" id="IPR005841">
    <property type="entry name" value="Alpha-D-phosphohexomutase_SF"/>
</dbReference>
<dbReference type="Pfam" id="PF02879">
    <property type="entry name" value="PGM_PMM_II"/>
    <property type="match status" value="1"/>
</dbReference>
<dbReference type="SUPFAM" id="SSF55957">
    <property type="entry name" value="Phosphoglucomutase, C-terminal domain"/>
    <property type="match status" value="1"/>
</dbReference>
<dbReference type="Gene3D" id="3.30.310.50">
    <property type="entry name" value="Alpha-D-phosphohexomutase, C-terminal domain"/>
    <property type="match status" value="1"/>
</dbReference>
<dbReference type="GO" id="GO:0016868">
    <property type="term" value="F:intramolecular phosphotransferase activity"/>
    <property type="evidence" value="ECO:0007669"/>
    <property type="project" value="InterPro"/>
</dbReference>
<organism evidence="12 13">
    <name type="scientific">Candidatus Deianiraea vastatrix</name>
    <dbReference type="NCBI Taxonomy" id="2163644"/>
    <lineage>
        <taxon>Bacteria</taxon>
        <taxon>Pseudomonadati</taxon>
        <taxon>Pseudomonadota</taxon>
        <taxon>Alphaproteobacteria</taxon>
        <taxon>Rickettsiales</taxon>
        <taxon>Candidatus Deianiraeaceae</taxon>
        <taxon>Candidatus Deianiraea</taxon>
    </lineage>
</organism>
<feature type="domain" description="Alpha-D-phosphohexomutase alpha/beta/alpha" evidence="10">
    <location>
        <begin position="157"/>
        <end position="254"/>
    </location>
</feature>
<dbReference type="Pfam" id="PF02880">
    <property type="entry name" value="PGM_PMM_III"/>
    <property type="match status" value="1"/>
</dbReference>
<evidence type="ECO:0000256" key="6">
    <source>
        <dbReference type="ARBA" id="ARBA00023235"/>
    </source>
</evidence>
<accession>A0A5B8XCW5</accession>
<dbReference type="InterPro" id="IPR005845">
    <property type="entry name" value="A-D-PHexomutase_a/b/a-II"/>
</dbReference>
<feature type="domain" description="Alpha-D-phosphohexomutase alpha/beta/alpha" evidence="9">
    <location>
        <begin position="10"/>
        <end position="128"/>
    </location>
</feature>
<reference evidence="12 13" key="1">
    <citation type="journal article" date="2019" name="ISME J.">
        <title>Deianiraea, an extracellular bacterium associated with the ciliate Paramecium, suggests an alternative scenario for the evolution of Rickettsiales.</title>
        <authorList>
            <person name="Castelli M."/>
            <person name="Sabaneyeva E."/>
            <person name="Lanzoni O."/>
            <person name="Lebedeva N."/>
            <person name="Floriano A.M."/>
            <person name="Gaiarsa S."/>
            <person name="Benken K."/>
            <person name="Modeo L."/>
            <person name="Bandi C."/>
            <person name="Potekhin A."/>
            <person name="Sassera D."/>
            <person name="Petroni G."/>
        </authorList>
    </citation>
    <scope>NUCLEOTIDE SEQUENCE [LARGE SCALE GENOMIC DNA]</scope>
    <source>
        <strain evidence="12">CyL4-1</strain>
    </source>
</reference>
<dbReference type="GO" id="GO:0000287">
    <property type="term" value="F:magnesium ion binding"/>
    <property type="evidence" value="ECO:0007669"/>
    <property type="project" value="InterPro"/>
</dbReference>
<evidence type="ECO:0000256" key="2">
    <source>
        <dbReference type="ARBA" id="ARBA00010231"/>
    </source>
</evidence>
<dbReference type="InterPro" id="IPR036900">
    <property type="entry name" value="A-D-PHexomutase_C_sf"/>
</dbReference>
<keyword evidence="13" id="KW-1185">Reference proteome</keyword>
<dbReference type="Pfam" id="PF00408">
    <property type="entry name" value="PGM_PMM_IV"/>
    <property type="match status" value="1"/>
</dbReference>
<dbReference type="OrthoDB" id="9803322at2"/>
<evidence type="ECO:0000256" key="1">
    <source>
        <dbReference type="ARBA" id="ARBA00001946"/>
    </source>
</evidence>
<dbReference type="Proteomes" id="UP000321934">
    <property type="component" value="Chromosome"/>
</dbReference>
<comment type="cofactor">
    <cofactor evidence="1">
        <name>Mg(2+)</name>
        <dbReference type="ChEBI" id="CHEBI:18420"/>
    </cofactor>
</comment>